<dbReference type="RefSeq" id="WP_093299024.1">
    <property type="nucleotide sequence ID" value="NZ_CP045644.1"/>
</dbReference>
<dbReference type="GO" id="GO:0022857">
    <property type="term" value="F:transmembrane transporter activity"/>
    <property type="evidence" value="ECO:0007669"/>
    <property type="project" value="InterPro"/>
</dbReference>
<dbReference type="AlphaFoldDB" id="A0A5Q0LXM3"/>
<dbReference type="GO" id="GO:0015679">
    <property type="term" value="P:plasma membrane copper ion transport"/>
    <property type="evidence" value="ECO:0007669"/>
    <property type="project" value="TreeGrafter"/>
</dbReference>
<feature type="compositionally biased region" description="Low complexity" evidence="5">
    <location>
        <begin position="34"/>
        <end position="62"/>
    </location>
</feature>
<dbReference type="GO" id="GO:0046914">
    <property type="term" value="F:transition metal ion binding"/>
    <property type="evidence" value="ECO:0007669"/>
    <property type="project" value="TreeGrafter"/>
</dbReference>
<feature type="domain" description="CzcB-like C-terminal circularly permuted SH3-like" evidence="9">
    <location>
        <begin position="379"/>
        <end position="437"/>
    </location>
</feature>
<keyword evidence="2" id="KW-0813">Transport</keyword>
<dbReference type="Pfam" id="PF11604">
    <property type="entry name" value="CusF_Ec"/>
    <property type="match status" value="1"/>
</dbReference>
<feature type="region of interest" description="Disordered" evidence="5">
    <location>
        <begin position="547"/>
        <end position="574"/>
    </location>
</feature>
<dbReference type="Pfam" id="PF25975">
    <property type="entry name" value="CzcB_C"/>
    <property type="match status" value="1"/>
</dbReference>
<dbReference type="Pfam" id="PF25919">
    <property type="entry name" value="BSH_CusB"/>
    <property type="match status" value="1"/>
</dbReference>
<sequence length="574" mass="59944">MKTRPLFPGLIAAAVLAAAAFGAYTFGVQRGRSLGPSSATSGGTSSMATSSANTTAAPAVSPNETGEDATRRHIAAGLKAGDTDPANGKKILYYHDPMVPGNRFDKPAKSPFMDMMMSPVYVGGDGDQNSVTVSARVQQNLGVRTAVVSEGTVSPQVTTVGSIAFNERDQVIVQARATGYVERLNVRATLDQVKKGQPLAELYVPEWIAAQEEFLSVQRMRGTDLASLIDGARQRMRQVGMNDGQIELVARSGRTQPRITLVAPIGGVVTELAAREGMTVSAGTTLFRINGLATVWANAEVPESQSALLRLGARVQARTPAAPGETFDGKVQAILPDVNPATRTLKARLELSNPTGRLVPGMFVSMQFTDTRAGKALLIPTEAVIQTGKRAVVMLAEDNGRFRPVDVEIGLETGGQTEIKRGLQAGQRVVASSQFLIDSEASLKGVEARLNAAPSTAAPATAASAMPAAGAPRHVGEGKVESITKDAMTFSHGPIPTMKWGAMTMEFKLPPGGAPVTLKPGDRASFEFFIDTDDLPQLTRVAPLAGAPAAGVSAEPKAPSAATSVSPATPGSKP</sequence>
<evidence type="ECO:0000259" key="8">
    <source>
        <dbReference type="Pfam" id="PF25954"/>
    </source>
</evidence>
<evidence type="ECO:0000259" key="9">
    <source>
        <dbReference type="Pfam" id="PF25975"/>
    </source>
</evidence>
<feature type="region of interest" description="Disordered" evidence="5">
    <location>
        <begin position="34"/>
        <end position="68"/>
    </location>
</feature>
<dbReference type="GO" id="GO:0060003">
    <property type="term" value="P:copper ion export"/>
    <property type="evidence" value="ECO:0007669"/>
    <property type="project" value="TreeGrafter"/>
</dbReference>
<feature type="domain" description="CusB-like beta-barrel" evidence="8">
    <location>
        <begin position="294"/>
        <end position="370"/>
    </location>
</feature>
<dbReference type="Gene3D" id="6.10.140.730">
    <property type="match status" value="1"/>
</dbReference>
<evidence type="ECO:0000256" key="3">
    <source>
        <dbReference type="ARBA" id="ARBA00022729"/>
    </source>
</evidence>
<dbReference type="GO" id="GO:0030288">
    <property type="term" value="C:outer membrane-bounded periplasmic space"/>
    <property type="evidence" value="ECO:0007669"/>
    <property type="project" value="TreeGrafter"/>
</dbReference>
<comment type="similarity">
    <text evidence="1">Belongs to the membrane fusion protein (MFP) (TC 8.A.1) family.</text>
</comment>
<feature type="domain" description="CusB-like barrel-sandwich hybrid" evidence="7">
    <location>
        <begin position="171"/>
        <end position="290"/>
    </location>
</feature>
<reference evidence="10 11" key="1">
    <citation type="submission" date="2019-10" db="EMBL/GenBank/DDBJ databases">
        <title>Complete genome sequence of Variovorax paradoxus 5C-2.</title>
        <authorList>
            <person name="Gogoleva N.E."/>
            <person name="Balkin A.S."/>
        </authorList>
    </citation>
    <scope>NUCLEOTIDE SEQUENCE [LARGE SCALE GENOMIC DNA]</scope>
    <source>
        <strain evidence="10 11">5C-2</strain>
    </source>
</reference>
<evidence type="ECO:0000313" key="10">
    <source>
        <dbReference type="EMBL" id="QFZ81946.1"/>
    </source>
</evidence>
<dbReference type="SUPFAM" id="SSF111369">
    <property type="entry name" value="HlyD-like secretion proteins"/>
    <property type="match status" value="1"/>
</dbReference>
<keyword evidence="4" id="KW-0406">Ion transport</keyword>
<dbReference type="InterPro" id="IPR006143">
    <property type="entry name" value="RND_pump_MFP"/>
</dbReference>
<dbReference type="Proteomes" id="UP000326780">
    <property type="component" value="Chromosome"/>
</dbReference>
<keyword evidence="3" id="KW-0732">Signal</keyword>
<dbReference type="Gene3D" id="2.40.50.100">
    <property type="match status" value="1"/>
</dbReference>
<proteinExistence type="inferred from homology"/>
<evidence type="ECO:0000256" key="5">
    <source>
        <dbReference type="SAM" id="MobiDB-lite"/>
    </source>
</evidence>
<dbReference type="InterPro" id="IPR051909">
    <property type="entry name" value="MFP_Cation_Efflux"/>
</dbReference>
<dbReference type="InterPro" id="IPR058649">
    <property type="entry name" value="CzcB_C"/>
</dbReference>
<dbReference type="InterPro" id="IPR058791">
    <property type="entry name" value="3HB_CusB"/>
</dbReference>
<dbReference type="PANTHER" id="PTHR30097">
    <property type="entry name" value="CATION EFFLUX SYSTEM PROTEIN CUSB"/>
    <property type="match status" value="1"/>
</dbReference>
<feature type="domain" description="CusB-like three alpha-helical bundle" evidence="6">
    <location>
        <begin position="206"/>
        <end position="257"/>
    </location>
</feature>
<protein>
    <submittedName>
        <fullName evidence="10">Efflux RND transporter periplasmic adaptor subunit</fullName>
    </submittedName>
</protein>
<dbReference type="FunFam" id="2.40.30.170:FF:000010">
    <property type="entry name" value="Efflux RND transporter periplasmic adaptor subunit"/>
    <property type="match status" value="1"/>
</dbReference>
<evidence type="ECO:0000259" key="7">
    <source>
        <dbReference type="Pfam" id="PF25919"/>
    </source>
</evidence>
<dbReference type="Gene3D" id="2.40.420.20">
    <property type="match status" value="1"/>
</dbReference>
<evidence type="ECO:0000256" key="4">
    <source>
        <dbReference type="ARBA" id="ARBA00023065"/>
    </source>
</evidence>
<dbReference type="InterPro" id="IPR058792">
    <property type="entry name" value="Beta-barrel_RND_2"/>
</dbReference>
<dbReference type="GO" id="GO:0016020">
    <property type="term" value="C:membrane"/>
    <property type="evidence" value="ECO:0007669"/>
    <property type="project" value="InterPro"/>
</dbReference>
<dbReference type="FunFam" id="2.40.420.20:FF:000003">
    <property type="entry name" value="Cation efflux system protein cusB"/>
    <property type="match status" value="1"/>
</dbReference>
<gene>
    <name evidence="10" type="ORF">GFK26_03825</name>
</gene>
<organism evidence="10 11">
    <name type="scientific">Variovorax paradoxus</name>
    <dbReference type="NCBI Taxonomy" id="34073"/>
    <lineage>
        <taxon>Bacteria</taxon>
        <taxon>Pseudomonadati</taxon>
        <taxon>Pseudomonadota</taxon>
        <taxon>Betaproteobacteria</taxon>
        <taxon>Burkholderiales</taxon>
        <taxon>Comamonadaceae</taxon>
        <taxon>Variovorax</taxon>
    </lineage>
</organism>
<dbReference type="Gene3D" id="2.40.50.320">
    <property type="entry name" value="Copper binding periplasmic protein CusF"/>
    <property type="match status" value="1"/>
</dbReference>
<dbReference type="InterPro" id="IPR021647">
    <property type="entry name" value="CusF_Ec"/>
</dbReference>
<dbReference type="NCBIfam" id="TIGR01730">
    <property type="entry name" value="RND_mfp"/>
    <property type="match status" value="1"/>
</dbReference>
<dbReference type="Gene3D" id="2.40.30.170">
    <property type="match status" value="1"/>
</dbReference>
<evidence type="ECO:0000256" key="2">
    <source>
        <dbReference type="ARBA" id="ARBA00022448"/>
    </source>
</evidence>
<evidence type="ECO:0000256" key="1">
    <source>
        <dbReference type="ARBA" id="ARBA00009477"/>
    </source>
</evidence>
<evidence type="ECO:0000259" key="6">
    <source>
        <dbReference type="Pfam" id="PF25869"/>
    </source>
</evidence>
<dbReference type="PANTHER" id="PTHR30097:SF15">
    <property type="entry name" value="CATION EFFLUX SYSTEM PROTEIN CUSB"/>
    <property type="match status" value="1"/>
</dbReference>
<dbReference type="InterPro" id="IPR042230">
    <property type="entry name" value="CusF_sf"/>
</dbReference>
<dbReference type="EMBL" id="CP045644">
    <property type="protein sequence ID" value="QFZ81946.1"/>
    <property type="molecule type" value="Genomic_DNA"/>
</dbReference>
<dbReference type="Pfam" id="PF25954">
    <property type="entry name" value="Beta-barrel_RND_2"/>
    <property type="match status" value="1"/>
</dbReference>
<name>A0A5Q0LXM3_VARPD</name>
<evidence type="ECO:0000313" key="11">
    <source>
        <dbReference type="Proteomes" id="UP000326780"/>
    </source>
</evidence>
<accession>A0A5Q0LXM3</accession>
<dbReference type="Pfam" id="PF25869">
    <property type="entry name" value="3HB_CusB"/>
    <property type="match status" value="1"/>
</dbReference>
<dbReference type="InterPro" id="IPR058790">
    <property type="entry name" value="BSH_CusB"/>
</dbReference>